<dbReference type="Proteomes" id="UP000308600">
    <property type="component" value="Unassembled WGS sequence"/>
</dbReference>
<accession>A0ACD3AR45</accession>
<proteinExistence type="predicted"/>
<evidence type="ECO:0000313" key="1">
    <source>
        <dbReference type="EMBL" id="TFK68012.1"/>
    </source>
</evidence>
<organism evidence="1 2">
    <name type="scientific">Pluteus cervinus</name>
    <dbReference type="NCBI Taxonomy" id="181527"/>
    <lineage>
        <taxon>Eukaryota</taxon>
        <taxon>Fungi</taxon>
        <taxon>Dikarya</taxon>
        <taxon>Basidiomycota</taxon>
        <taxon>Agaricomycotina</taxon>
        <taxon>Agaricomycetes</taxon>
        <taxon>Agaricomycetidae</taxon>
        <taxon>Agaricales</taxon>
        <taxon>Pluteineae</taxon>
        <taxon>Pluteaceae</taxon>
        <taxon>Pluteus</taxon>
    </lineage>
</organism>
<keyword evidence="2" id="KW-1185">Reference proteome</keyword>
<reference evidence="1 2" key="1">
    <citation type="journal article" date="2019" name="Nat. Ecol. Evol.">
        <title>Megaphylogeny resolves global patterns of mushroom evolution.</title>
        <authorList>
            <person name="Varga T."/>
            <person name="Krizsan K."/>
            <person name="Foldi C."/>
            <person name="Dima B."/>
            <person name="Sanchez-Garcia M."/>
            <person name="Sanchez-Ramirez S."/>
            <person name="Szollosi G.J."/>
            <person name="Szarkandi J.G."/>
            <person name="Papp V."/>
            <person name="Albert L."/>
            <person name="Andreopoulos W."/>
            <person name="Angelini C."/>
            <person name="Antonin V."/>
            <person name="Barry K.W."/>
            <person name="Bougher N.L."/>
            <person name="Buchanan P."/>
            <person name="Buyck B."/>
            <person name="Bense V."/>
            <person name="Catcheside P."/>
            <person name="Chovatia M."/>
            <person name="Cooper J."/>
            <person name="Damon W."/>
            <person name="Desjardin D."/>
            <person name="Finy P."/>
            <person name="Geml J."/>
            <person name="Haridas S."/>
            <person name="Hughes K."/>
            <person name="Justo A."/>
            <person name="Karasinski D."/>
            <person name="Kautmanova I."/>
            <person name="Kiss B."/>
            <person name="Kocsube S."/>
            <person name="Kotiranta H."/>
            <person name="LaButti K.M."/>
            <person name="Lechner B.E."/>
            <person name="Liimatainen K."/>
            <person name="Lipzen A."/>
            <person name="Lukacs Z."/>
            <person name="Mihaltcheva S."/>
            <person name="Morgado L.N."/>
            <person name="Niskanen T."/>
            <person name="Noordeloos M.E."/>
            <person name="Ohm R.A."/>
            <person name="Ortiz-Santana B."/>
            <person name="Ovrebo C."/>
            <person name="Racz N."/>
            <person name="Riley R."/>
            <person name="Savchenko A."/>
            <person name="Shiryaev A."/>
            <person name="Soop K."/>
            <person name="Spirin V."/>
            <person name="Szebenyi C."/>
            <person name="Tomsovsky M."/>
            <person name="Tulloss R.E."/>
            <person name="Uehling J."/>
            <person name="Grigoriev I.V."/>
            <person name="Vagvolgyi C."/>
            <person name="Papp T."/>
            <person name="Martin F.M."/>
            <person name="Miettinen O."/>
            <person name="Hibbett D.S."/>
            <person name="Nagy L.G."/>
        </authorList>
    </citation>
    <scope>NUCLEOTIDE SEQUENCE [LARGE SCALE GENOMIC DNA]</scope>
    <source>
        <strain evidence="1 2">NL-1719</strain>
    </source>
</reference>
<evidence type="ECO:0000313" key="2">
    <source>
        <dbReference type="Proteomes" id="UP000308600"/>
    </source>
</evidence>
<gene>
    <name evidence="1" type="ORF">BDN72DRAFT_898449</name>
</gene>
<dbReference type="EMBL" id="ML208361">
    <property type="protein sequence ID" value="TFK68012.1"/>
    <property type="molecule type" value="Genomic_DNA"/>
</dbReference>
<sequence length="467" mass="53389">MPSDVTGDQRSTEAPINNIPHEILQEIFTHIHPYFTPSSKPIRMEGPNVWVLRLVSKSWSTLVMCTPELWTRFLIYQPTDASIETLRSALRRSANRALEVVINERKYSNDFTESSISVIPEVFDLFYREITRCKRFECHIQVSDPRNNEILTKLLDLDSSQLENLKEASFNVVGWDLVHAQRLYEKLRILPNISRLGWYGRLAPTTTLSGNRLTEINLGQPTPVDDVHCCLQLTTNIVDFRIGGLHPTDDTWDVLQVTLPYLHTLQLGICHGDSVSSLLNRLILPAIKNLSFLETEVTDSEIALKELLAQCQLENLDIAFTSDMFTEQHLLKRLDVQPSTSSLQSLKTLKLYLPSYWHYESNKRFRRNKFTRAIFDFLTNAHGLVPNLSSLELGDINGQEVLAAVCEMVQCFVGVNVPISELTLTLEDEEDNVDQENLNAQFHKELNSKGVPGTHHPTFSVRRHILW</sequence>
<name>A0ACD3AR45_9AGAR</name>
<protein>
    <submittedName>
        <fullName evidence="1">Uncharacterized protein</fullName>
    </submittedName>
</protein>